<evidence type="ECO:0000256" key="4">
    <source>
        <dbReference type="ARBA" id="ARBA00023125"/>
    </source>
</evidence>
<keyword evidence="3" id="KW-0805">Transcription regulation</keyword>
<keyword evidence="6" id="KW-0539">Nucleus</keyword>
<accession>A0A423V993</accession>
<keyword evidence="8" id="KW-0472">Membrane</keyword>
<evidence type="ECO:0000313" key="10">
    <source>
        <dbReference type="EMBL" id="ROV87401.1"/>
    </source>
</evidence>
<dbReference type="GO" id="GO:0005634">
    <property type="term" value="C:nucleus"/>
    <property type="evidence" value="ECO:0007669"/>
    <property type="project" value="TreeGrafter"/>
</dbReference>
<feature type="region of interest" description="Disordered" evidence="7">
    <location>
        <begin position="763"/>
        <end position="786"/>
    </location>
</feature>
<proteinExistence type="predicted"/>
<keyword evidence="2" id="KW-0862">Zinc</keyword>
<protein>
    <recommendedName>
        <fullName evidence="9">Xylanolytic transcriptional activator regulatory domain-containing protein</fullName>
    </recommendedName>
</protein>
<dbReference type="PANTHER" id="PTHR31944:SF131">
    <property type="entry name" value="HEME-RESPONSIVE ZINC FINGER TRANSCRIPTION FACTOR HAP1"/>
    <property type="match status" value="1"/>
</dbReference>
<sequence length="825" mass="91865">MPIPVVLGLKINNRKKAALGAIFAVGLFVIVTSFVRWVALLTTGSDLTSNQVEAGVWTYLEISIGITCGNLPLLLPLVRSWFSTGDTTNGYHAASDNQRSGAGYIPQIPTRRSTPRKPSPYSGFMKLDGSLVGSEIELRDRNDREKGQRQSVTGDNVSTGGTGLDPEVTNHDIVLEIGRPDDGIVVQTRVNATSSGSKLLEAMRIRIRQLEAQLYKASPGSTEKSYAKPDTNIETTETKLSDTFHIHRGDRGVLDQATLVSRSISHKTRLFGQSHWVRDMVELIEPHLRDENSQALAHMHRELADVLVDRYLQTIETVYRIVHIPTFREQYRSIWDTAREKRDRSFIVQLKLIVALGTVTYDDDFSLRRQAVRWIYEAQTFLSEPIFKPRLRTHILQAQILLILAKELVDISGDSIWISAGSLIRTAITMGLHRDPLRLPKMEPLAVEMRRRLWSTILEISLQASMAKGCPPLISDQDFDTQGALNLEDEDIVADPADVGFGKPSTGFTQVSIANALRQTFPVRLKVTKVLNDLDSGIGTYEETLKLDTEVRLVFKELRQRLRACIPDENLSSSLRRPSFAVQAVESIMHRYLSSLHMPFFAASLNESAYAFSRNVVIDTSLKIWCAAWPPSCINPAKSSTVVAEDDLFSRLVRNGSGFFRTVAAQAAFVIPAELKAQLQEGLGLGPTPLRRDLLAVTEEAKTWCLRCIEAGETSAKGYLLASIMAAQVEGQRKGLDRDHLGRFLVETVVRSGETCLPVLEDLERRSRPEDTRQDPDAMGTGEGEILPGLTEDWNYTMPDAIFTDIDGAMDWGFGGGTMQELCLW</sequence>
<dbReference type="Pfam" id="PF20684">
    <property type="entry name" value="Fung_rhodopsin"/>
    <property type="match status" value="1"/>
</dbReference>
<dbReference type="InterPro" id="IPR051430">
    <property type="entry name" value="Fungal_TF_Env_Response"/>
</dbReference>
<feature type="compositionally biased region" description="Basic and acidic residues" evidence="7">
    <location>
        <begin position="136"/>
        <end position="148"/>
    </location>
</feature>
<evidence type="ECO:0000256" key="8">
    <source>
        <dbReference type="SAM" id="Phobius"/>
    </source>
</evidence>
<keyword evidence="4" id="KW-0238">DNA-binding</keyword>
<dbReference type="InterPro" id="IPR049326">
    <property type="entry name" value="Rhodopsin_dom_fungi"/>
</dbReference>
<comment type="caution">
    <text evidence="10">The sequence shown here is derived from an EMBL/GenBank/DDBJ whole genome shotgun (WGS) entry which is preliminary data.</text>
</comment>
<evidence type="ECO:0000256" key="3">
    <source>
        <dbReference type="ARBA" id="ARBA00023015"/>
    </source>
</evidence>
<gene>
    <name evidence="10" type="ORF">VSDG_09690</name>
</gene>
<dbReference type="GO" id="GO:0000978">
    <property type="term" value="F:RNA polymerase II cis-regulatory region sequence-specific DNA binding"/>
    <property type="evidence" value="ECO:0007669"/>
    <property type="project" value="TreeGrafter"/>
</dbReference>
<dbReference type="SMART" id="SM00906">
    <property type="entry name" value="Fungal_trans"/>
    <property type="match status" value="1"/>
</dbReference>
<feature type="compositionally biased region" description="Polar residues" evidence="7">
    <location>
        <begin position="91"/>
        <end position="100"/>
    </location>
</feature>
<dbReference type="GO" id="GO:0006351">
    <property type="term" value="P:DNA-templated transcription"/>
    <property type="evidence" value="ECO:0007669"/>
    <property type="project" value="InterPro"/>
</dbReference>
<name>A0A423V993_CYTCH</name>
<keyword evidence="1" id="KW-0479">Metal-binding</keyword>
<evidence type="ECO:0000256" key="6">
    <source>
        <dbReference type="ARBA" id="ARBA00023242"/>
    </source>
</evidence>
<keyword evidence="11" id="KW-1185">Reference proteome</keyword>
<evidence type="ECO:0000256" key="7">
    <source>
        <dbReference type="SAM" id="MobiDB-lite"/>
    </source>
</evidence>
<evidence type="ECO:0000313" key="11">
    <source>
        <dbReference type="Proteomes" id="UP000284375"/>
    </source>
</evidence>
<dbReference type="CDD" id="cd12148">
    <property type="entry name" value="fungal_TF_MHR"/>
    <property type="match status" value="1"/>
</dbReference>
<dbReference type="AlphaFoldDB" id="A0A423V993"/>
<reference evidence="10 11" key="1">
    <citation type="submission" date="2015-09" db="EMBL/GenBank/DDBJ databases">
        <title>Host preference determinants of Valsa canker pathogens revealed by comparative genomics.</title>
        <authorList>
            <person name="Yin Z."/>
            <person name="Huang L."/>
        </authorList>
    </citation>
    <scope>NUCLEOTIDE SEQUENCE [LARGE SCALE GENOMIC DNA]</scope>
    <source>
        <strain evidence="10 11">YSFL</strain>
    </source>
</reference>
<dbReference type="InterPro" id="IPR007219">
    <property type="entry name" value="XnlR_reg_dom"/>
</dbReference>
<feature type="domain" description="Xylanolytic transcriptional activator regulatory" evidence="9">
    <location>
        <begin position="416"/>
        <end position="490"/>
    </location>
</feature>
<dbReference type="STRING" id="252740.A0A423V993"/>
<dbReference type="Proteomes" id="UP000284375">
    <property type="component" value="Unassembled WGS sequence"/>
</dbReference>
<dbReference type="GO" id="GO:0008270">
    <property type="term" value="F:zinc ion binding"/>
    <property type="evidence" value="ECO:0007669"/>
    <property type="project" value="InterPro"/>
</dbReference>
<dbReference type="OrthoDB" id="4337792at2759"/>
<organism evidence="10 11">
    <name type="scientific">Cytospora chrysosperma</name>
    <name type="common">Cytospora canker fungus</name>
    <name type="synonym">Sphaeria chrysosperma</name>
    <dbReference type="NCBI Taxonomy" id="252740"/>
    <lineage>
        <taxon>Eukaryota</taxon>
        <taxon>Fungi</taxon>
        <taxon>Dikarya</taxon>
        <taxon>Ascomycota</taxon>
        <taxon>Pezizomycotina</taxon>
        <taxon>Sordariomycetes</taxon>
        <taxon>Sordariomycetidae</taxon>
        <taxon>Diaporthales</taxon>
        <taxon>Cytosporaceae</taxon>
        <taxon>Cytospora</taxon>
    </lineage>
</organism>
<dbReference type="Pfam" id="PF04082">
    <property type="entry name" value="Fungal_trans"/>
    <property type="match status" value="1"/>
</dbReference>
<keyword evidence="8" id="KW-0812">Transmembrane</keyword>
<evidence type="ECO:0000256" key="5">
    <source>
        <dbReference type="ARBA" id="ARBA00023163"/>
    </source>
</evidence>
<feature type="compositionally biased region" description="Polar residues" evidence="7">
    <location>
        <begin position="149"/>
        <end position="159"/>
    </location>
</feature>
<feature type="region of interest" description="Disordered" evidence="7">
    <location>
        <begin position="91"/>
        <end position="167"/>
    </location>
</feature>
<dbReference type="GO" id="GO:0001228">
    <property type="term" value="F:DNA-binding transcription activator activity, RNA polymerase II-specific"/>
    <property type="evidence" value="ECO:0007669"/>
    <property type="project" value="TreeGrafter"/>
</dbReference>
<feature type="compositionally biased region" description="Basic and acidic residues" evidence="7">
    <location>
        <begin position="763"/>
        <end position="776"/>
    </location>
</feature>
<evidence type="ECO:0000256" key="2">
    <source>
        <dbReference type="ARBA" id="ARBA00022833"/>
    </source>
</evidence>
<dbReference type="EMBL" id="LJZO01000084">
    <property type="protein sequence ID" value="ROV87401.1"/>
    <property type="molecule type" value="Genomic_DNA"/>
</dbReference>
<keyword evidence="8" id="KW-1133">Transmembrane helix</keyword>
<evidence type="ECO:0000256" key="1">
    <source>
        <dbReference type="ARBA" id="ARBA00022723"/>
    </source>
</evidence>
<feature type="transmembrane region" description="Helical" evidence="8">
    <location>
        <begin position="17"/>
        <end position="39"/>
    </location>
</feature>
<evidence type="ECO:0000259" key="9">
    <source>
        <dbReference type="SMART" id="SM00906"/>
    </source>
</evidence>
<keyword evidence="5" id="KW-0804">Transcription</keyword>
<dbReference type="PANTHER" id="PTHR31944">
    <property type="entry name" value="HEME-RESPONSIVE ZINC FINGER TRANSCRIPTION FACTOR HAP1"/>
    <property type="match status" value="1"/>
</dbReference>